<feature type="compositionally biased region" description="Acidic residues" evidence="1">
    <location>
        <begin position="65"/>
        <end position="75"/>
    </location>
</feature>
<dbReference type="EMBL" id="JACGCM010002811">
    <property type="protein sequence ID" value="KAF6135185.1"/>
    <property type="molecule type" value="Genomic_DNA"/>
</dbReference>
<feature type="compositionally biased region" description="Acidic residues" evidence="1">
    <location>
        <begin position="1"/>
        <end position="10"/>
    </location>
</feature>
<evidence type="ECO:0000256" key="1">
    <source>
        <dbReference type="SAM" id="MobiDB-lite"/>
    </source>
</evidence>
<proteinExistence type="predicted"/>
<reference evidence="2 3" key="1">
    <citation type="journal article" date="2020" name="IScience">
        <title>Genome Sequencing of the Endangered Kingdonia uniflora (Circaeasteraceae, Ranunculales) Reveals Potential Mechanisms of Evolutionary Specialization.</title>
        <authorList>
            <person name="Sun Y."/>
            <person name="Deng T."/>
            <person name="Zhang A."/>
            <person name="Moore M.J."/>
            <person name="Landis J.B."/>
            <person name="Lin N."/>
            <person name="Zhang H."/>
            <person name="Zhang X."/>
            <person name="Huang J."/>
            <person name="Zhang X."/>
            <person name="Sun H."/>
            <person name="Wang H."/>
        </authorList>
    </citation>
    <scope>NUCLEOTIDE SEQUENCE [LARGE SCALE GENOMIC DNA]</scope>
    <source>
        <strain evidence="2">TB1705</strain>
        <tissue evidence="2">Leaf</tissue>
    </source>
</reference>
<evidence type="ECO:0000313" key="2">
    <source>
        <dbReference type="EMBL" id="KAF6135185.1"/>
    </source>
</evidence>
<evidence type="ECO:0008006" key="4">
    <source>
        <dbReference type="Google" id="ProtNLM"/>
    </source>
</evidence>
<organism evidence="2 3">
    <name type="scientific">Kingdonia uniflora</name>
    <dbReference type="NCBI Taxonomy" id="39325"/>
    <lineage>
        <taxon>Eukaryota</taxon>
        <taxon>Viridiplantae</taxon>
        <taxon>Streptophyta</taxon>
        <taxon>Embryophyta</taxon>
        <taxon>Tracheophyta</taxon>
        <taxon>Spermatophyta</taxon>
        <taxon>Magnoliopsida</taxon>
        <taxon>Ranunculales</taxon>
        <taxon>Circaeasteraceae</taxon>
        <taxon>Kingdonia</taxon>
    </lineage>
</organism>
<feature type="region of interest" description="Disordered" evidence="1">
    <location>
        <begin position="1"/>
        <end position="75"/>
    </location>
</feature>
<comment type="caution">
    <text evidence="2">The sequence shown here is derived from an EMBL/GenBank/DDBJ whole genome shotgun (WGS) entry which is preliminary data.</text>
</comment>
<dbReference type="AlphaFoldDB" id="A0A7J7KXT3"/>
<sequence>MIVLEDDVDVNEILKPTKTTKRKFTQDGKPEPQTTKPKAKKLKPSELPKEELDDFPETYTSEKEQEQEEHEGLDGFDEDQEGQRWIKNALLHIDNLDPESGYYSMHTSQDGDDVPTLQQIEDEFDGIADKFDNIYEAEENEPFEPYIETEIEELVRDVTTLTPKSVAARIKKKFGVVISYYTTWNAKTICMEKIVGSYDEGYK</sequence>
<accession>A0A7J7KXT3</accession>
<name>A0A7J7KXT3_9MAGN</name>
<evidence type="ECO:0000313" key="3">
    <source>
        <dbReference type="Proteomes" id="UP000541444"/>
    </source>
</evidence>
<keyword evidence="3" id="KW-1185">Reference proteome</keyword>
<dbReference type="Proteomes" id="UP000541444">
    <property type="component" value="Unassembled WGS sequence"/>
</dbReference>
<gene>
    <name evidence="2" type="ORF">GIB67_035256</name>
</gene>
<protein>
    <recommendedName>
        <fullName evidence="4">Transposase</fullName>
    </recommendedName>
</protein>